<dbReference type="Gramene" id="OE9A021715T1">
    <property type="protein sequence ID" value="OE9A021715C1"/>
    <property type="gene ID" value="OE9A021715"/>
</dbReference>
<gene>
    <name evidence="1" type="ORF">OLEA9_A021715</name>
</gene>
<reference evidence="1 2" key="1">
    <citation type="submission" date="2019-12" db="EMBL/GenBank/DDBJ databases">
        <authorList>
            <person name="Alioto T."/>
            <person name="Alioto T."/>
            <person name="Gomez Garrido J."/>
        </authorList>
    </citation>
    <scope>NUCLEOTIDE SEQUENCE [LARGE SCALE GENOMIC DNA]</scope>
</reference>
<proteinExistence type="predicted"/>
<dbReference type="Proteomes" id="UP000594638">
    <property type="component" value="Unassembled WGS sequence"/>
</dbReference>
<keyword evidence="2" id="KW-1185">Reference proteome</keyword>
<evidence type="ECO:0000313" key="1">
    <source>
        <dbReference type="EMBL" id="CAA2934184.1"/>
    </source>
</evidence>
<protein>
    <submittedName>
        <fullName evidence="1">Uncharacterized protein</fullName>
    </submittedName>
</protein>
<sequence>MKEFLFTIFDIGPLFLQWCTIVEHGTATRNMIAHISTTAALFPPPSHHHSLLYPFHYCRQPYKSNTGATTQRIKIPTPTKVVDFVANVVREEDEQDSDCGKQAAARNQQNTELGIDCVGLNSIKDCAG</sequence>
<comment type="caution">
    <text evidence="1">The sequence shown here is derived from an EMBL/GenBank/DDBJ whole genome shotgun (WGS) entry which is preliminary data.</text>
</comment>
<organism evidence="1 2">
    <name type="scientific">Olea europaea subsp. europaea</name>
    <dbReference type="NCBI Taxonomy" id="158383"/>
    <lineage>
        <taxon>Eukaryota</taxon>
        <taxon>Viridiplantae</taxon>
        <taxon>Streptophyta</taxon>
        <taxon>Embryophyta</taxon>
        <taxon>Tracheophyta</taxon>
        <taxon>Spermatophyta</taxon>
        <taxon>Magnoliopsida</taxon>
        <taxon>eudicotyledons</taxon>
        <taxon>Gunneridae</taxon>
        <taxon>Pentapetalae</taxon>
        <taxon>asterids</taxon>
        <taxon>lamiids</taxon>
        <taxon>Lamiales</taxon>
        <taxon>Oleaceae</taxon>
        <taxon>Oleeae</taxon>
        <taxon>Olea</taxon>
    </lineage>
</organism>
<name>A0A8S0P971_OLEEU</name>
<dbReference type="EMBL" id="CACTIH010000011">
    <property type="protein sequence ID" value="CAA2934184.1"/>
    <property type="molecule type" value="Genomic_DNA"/>
</dbReference>
<accession>A0A8S0P971</accession>
<dbReference type="AlphaFoldDB" id="A0A8S0P971"/>
<evidence type="ECO:0000313" key="2">
    <source>
        <dbReference type="Proteomes" id="UP000594638"/>
    </source>
</evidence>